<accession>A0A835ZCZ3</accession>
<reference evidence="2" key="1">
    <citation type="submission" date="2021-02" db="EMBL/GenBank/DDBJ databases">
        <title>First Annotated Genome of the Yellow-green Alga Tribonema minus.</title>
        <authorList>
            <person name="Mahan K.M."/>
        </authorList>
    </citation>
    <scope>NUCLEOTIDE SEQUENCE</scope>
    <source>
        <strain evidence="2">UTEX B ZZ1240</strain>
    </source>
</reference>
<dbReference type="InterPro" id="IPR027417">
    <property type="entry name" value="P-loop_NTPase"/>
</dbReference>
<dbReference type="EMBL" id="JAFCMP010000039">
    <property type="protein sequence ID" value="KAG5190094.1"/>
    <property type="molecule type" value="Genomic_DNA"/>
</dbReference>
<dbReference type="OrthoDB" id="2020764at2759"/>
<dbReference type="SUPFAM" id="SSF52540">
    <property type="entry name" value="P-loop containing nucleoside triphosphate hydrolases"/>
    <property type="match status" value="1"/>
</dbReference>
<evidence type="ECO:0000313" key="2">
    <source>
        <dbReference type="EMBL" id="KAG5190094.1"/>
    </source>
</evidence>
<feature type="region of interest" description="Disordered" evidence="1">
    <location>
        <begin position="1"/>
        <end position="37"/>
    </location>
</feature>
<dbReference type="Proteomes" id="UP000664859">
    <property type="component" value="Unassembled WGS sequence"/>
</dbReference>
<evidence type="ECO:0000313" key="3">
    <source>
        <dbReference type="Proteomes" id="UP000664859"/>
    </source>
</evidence>
<gene>
    <name evidence="2" type="ORF">JKP88DRAFT_299741</name>
</gene>
<dbReference type="AlphaFoldDB" id="A0A835ZCZ3"/>
<organism evidence="2 3">
    <name type="scientific">Tribonema minus</name>
    <dbReference type="NCBI Taxonomy" id="303371"/>
    <lineage>
        <taxon>Eukaryota</taxon>
        <taxon>Sar</taxon>
        <taxon>Stramenopiles</taxon>
        <taxon>Ochrophyta</taxon>
        <taxon>PX clade</taxon>
        <taxon>Xanthophyceae</taxon>
        <taxon>Tribonematales</taxon>
        <taxon>Tribonemataceae</taxon>
        <taxon>Tribonema</taxon>
    </lineage>
</organism>
<sequence length="558" mass="61403">MLAGLLRRPLGEADKKPKPKPGKPLPPATGTRLDGIRGRPYLVDRRDTCKRLMDMADRTGYVIVRAPHQTGKTSLLQLCERHLAERGVATVFFDASADTDADAARAKGMLAQALSHELESVVILIDNADELYDKYDYLKFWRLLKALGRGGSTVRVVLAVAHGTRLTGASASGVRDAAVRCDVPEAVVTLFRAPRGGRPSLQLTREEWLELWQRFLVHTELQLGDVVRDHVYATAAAQPGLIMHCLDYLETEMTSEQVQLGSASASAMNVLCSAAFHDTLNHLRSILGHHNYLGYEHFKKVPHAYPVLRQLLWGDSMDATFEVDDDDWEKRYAVRETAEALLGTLRYSSPLHRLWGMRRVYPQPKPTSVRRALRDLILSAVAQLDPYVLQRTAGARAAGNAALRRAWETELTRCFLARVAPETVPSVCTREDDDGAAYTDIFLAEPYNALVEVTRDAYAAAAAAATAAEGDNSKAPPLVPKSKRYAGLYTCGPVRTHILLDFCSPASVTSAETAIDDERLYSVRLASGYRRAFMCRMGEVIGDVTVEGSAGAESRAVL</sequence>
<dbReference type="Gene3D" id="3.40.50.300">
    <property type="entry name" value="P-loop containing nucleotide triphosphate hydrolases"/>
    <property type="match status" value="1"/>
</dbReference>
<protein>
    <submittedName>
        <fullName evidence="2">Uncharacterized protein</fullName>
    </submittedName>
</protein>
<comment type="caution">
    <text evidence="2">The sequence shown here is derived from an EMBL/GenBank/DDBJ whole genome shotgun (WGS) entry which is preliminary data.</text>
</comment>
<proteinExistence type="predicted"/>
<name>A0A835ZCZ3_9STRA</name>
<keyword evidence="3" id="KW-1185">Reference proteome</keyword>
<evidence type="ECO:0000256" key="1">
    <source>
        <dbReference type="SAM" id="MobiDB-lite"/>
    </source>
</evidence>